<accession>A0AA38C9V0</accession>
<keyword evidence="2" id="KW-1185">Reference proteome</keyword>
<reference evidence="1 2" key="1">
    <citation type="journal article" date="2021" name="Nat. Plants">
        <title>The Taxus genome provides insights into paclitaxel biosynthesis.</title>
        <authorList>
            <person name="Xiong X."/>
            <person name="Gou J."/>
            <person name="Liao Q."/>
            <person name="Li Y."/>
            <person name="Zhou Q."/>
            <person name="Bi G."/>
            <person name="Li C."/>
            <person name="Du R."/>
            <person name="Wang X."/>
            <person name="Sun T."/>
            <person name="Guo L."/>
            <person name="Liang H."/>
            <person name="Lu P."/>
            <person name="Wu Y."/>
            <person name="Zhang Z."/>
            <person name="Ro D.K."/>
            <person name="Shang Y."/>
            <person name="Huang S."/>
            <person name="Yan J."/>
        </authorList>
    </citation>
    <scope>NUCLEOTIDE SEQUENCE [LARGE SCALE GENOMIC DNA]</scope>
    <source>
        <strain evidence="1">Ta-2019</strain>
    </source>
</reference>
<dbReference type="Proteomes" id="UP000824469">
    <property type="component" value="Unassembled WGS sequence"/>
</dbReference>
<gene>
    <name evidence="1" type="ORF">KI387_039723</name>
</gene>
<dbReference type="EMBL" id="JAHRHJ020000011">
    <property type="protein sequence ID" value="KAH9296135.1"/>
    <property type="molecule type" value="Genomic_DNA"/>
</dbReference>
<name>A0AA38C9V0_TAXCH</name>
<evidence type="ECO:0000313" key="2">
    <source>
        <dbReference type="Proteomes" id="UP000824469"/>
    </source>
</evidence>
<comment type="caution">
    <text evidence="1">The sequence shown here is derived from an EMBL/GenBank/DDBJ whole genome shotgun (WGS) entry which is preliminary data.</text>
</comment>
<feature type="non-terminal residue" evidence="1">
    <location>
        <position position="81"/>
    </location>
</feature>
<protein>
    <submittedName>
        <fullName evidence="1">Uncharacterized protein</fullName>
    </submittedName>
</protein>
<dbReference type="AlphaFoldDB" id="A0AA38C9V0"/>
<proteinExistence type="predicted"/>
<evidence type="ECO:0000313" key="1">
    <source>
        <dbReference type="EMBL" id="KAH9296135.1"/>
    </source>
</evidence>
<organism evidence="1 2">
    <name type="scientific">Taxus chinensis</name>
    <name type="common">Chinese yew</name>
    <name type="synonym">Taxus wallichiana var. chinensis</name>
    <dbReference type="NCBI Taxonomy" id="29808"/>
    <lineage>
        <taxon>Eukaryota</taxon>
        <taxon>Viridiplantae</taxon>
        <taxon>Streptophyta</taxon>
        <taxon>Embryophyta</taxon>
        <taxon>Tracheophyta</taxon>
        <taxon>Spermatophyta</taxon>
        <taxon>Pinopsida</taxon>
        <taxon>Pinidae</taxon>
        <taxon>Conifers II</taxon>
        <taxon>Cupressales</taxon>
        <taxon>Taxaceae</taxon>
        <taxon>Taxus</taxon>
    </lineage>
</organism>
<sequence>MKGELSKGKERVELGWNVDFDKIALRVSQVEMDMEALGKVGTDMGNSVMHCIDASKKICITQNSIRADMVEIKILVLELQG</sequence>